<dbReference type="RefSeq" id="WP_231815674.1">
    <property type="nucleotide sequence ID" value="NZ_JAJOZR010000009.1"/>
</dbReference>
<evidence type="ECO:0000256" key="1">
    <source>
        <dbReference type="SAM" id="Coils"/>
    </source>
</evidence>
<feature type="coiled-coil region" evidence="1">
    <location>
        <begin position="5"/>
        <end position="32"/>
    </location>
</feature>
<dbReference type="AlphaFoldDB" id="A0A9X1T1V9"/>
<protein>
    <submittedName>
        <fullName evidence="2">Uncharacterized protein</fullName>
    </submittedName>
</protein>
<name>A0A9X1T1V9_9HYPH</name>
<keyword evidence="1" id="KW-0175">Coiled coil</keyword>
<evidence type="ECO:0000313" key="3">
    <source>
        <dbReference type="Proteomes" id="UP001139089"/>
    </source>
</evidence>
<dbReference type="Proteomes" id="UP001139089">
    <property type="component" value="Unassembled WGS sequence"/>
</dbReference>
<proteinExistence type="predicted"/>
<reference evidence="2" key="1">
    <citation type="submission" date="2021-12" db="EMBL/GenBank/DDBJ databases">
        <authorList>
            <person name="Li Y."/>
        </authorList>
    </citation>
    <scope>NUCLEOTIDE SEQUENCE</scope>
    <source>
        <strain evidence="2">DKSPLA3</strain>
    </source>
</reference>
<dbReference type="EMBL" id="JAJOZR010000009">
    <property type="protein sequence ID" value="MCD7110469.1"/>
    <property type="molecule type" value="Genomic_DNA"/>
</dbReference>
<evidence type="ECO:0000313" key="2">
    <source>
        <dbReference type="EMBL" id="MCD7110469.1"/>
    </source>
</evidence>
<organism evidence="2 3">
    <name type="scientific">Rhizobium quercicola</name>
    <dbReference type="NCBI Taxonomy" id="2901226"/>
    <lineage>
        <taxon>Bacteria</taxon>
        <taxon>Pseudomonadati</taxon>
        <taxon>Pseudomonadota</taxon>
        <taxon>Alphaproteobacteria</taxon>
        <taxon>Hyphomicrobiales</taxon>
        <taxon>Rhizobiaceae</taxon>
        <taxon>Rhizobium/Agrobacterium group</taxon>
        <taxon>Rhizobium</taxon>
    </lineage>
</organism>
<gene>
    <name evidence="2" type="ORF">LRX75_15645</name>
</gene>
<comment type="caution">
    <text evidence="2">The sequence shown here is derived from an EMBL/GenBank/DDBJ whole genome shotgun (WGS) entry which is preliminary data.</text>
</comment>
<sequence length="155" mass="17240">MSDVVEELKAKLAEKKDRLEAIRVEQAALEEEVIAFETVIACYDPSIRPSGTASFRRPVSTGGLTPTKRVTALLKGRNSRHIVLEILRWAERPVAAAEIAQSFVDKEQLADRAAGLSSHITSRFATVLNGLREQGLVRFEPSEDGNSRRLWEIAR</sequence>
<accession>A0A9X1T1V9</accession>
<keyword evidence="3" id="KW-1185">Reference proteome</keyword>